<dbReference type="SUPFAM" id="SSF57701">
    <property type="entry name" value="Zn2/Cys6 DNA-binding domain"/>
    <property type="match status" value="1"/>
</dbReference>
<keyword evidence="7" id="KW-0539">Nucleus</keyword>
<dbReference type="GO" id="GO:0000976">
    <property type="term" value="F:transcription cis-regulatory region binding"/>
    <property type="evidence" value="ECO:0007669"/>
    <property type="project" value="TreeGrafter"/>
</dbReference>
<dbReference type="GO" id="GO:0005634">
    <property type="term" value="C:nucleus"/>
    <property type="evidence" value="ECO:0007669"/>
    <property type="project" value="UniProtKB-SubCell"/>
</dbReference>
<dbReference type="PROSITE" id="PS00463">
    <property type="entry name" value="ZN2_CY6_FUNGAL_1"/>
    <property type="match status" value="1"/>
</dbReference>
<evidence type="ECO:0000313" key="14">
    <source>
        <dbReference type="Proteomes" id="UP000245910"/>
    </source>
</evidence>
<reference evidence="14" key="1">
    <citation type="submission" date="2014-10" db="EMBL/GenBank/DDBJ databases">
        <authorList>
            <person name="King R."/>
        </authorList>
    </citation>
    <scope>NUCLEOTIDE SEQUENCE [LARGE SCALE GENOMIC DNA]</scope>
    <source>
        <strain evidence="14">A3/5</strain>
    </source>
</reference>
<dbReference type="Gene3D" id="4.10.240.10">
    <property type="entry name" value="Zn(2)-C6 fungal-type DNA-binding domain"/>
    <property type="match status" value="1"/>
</dbReference>
<accession>A0A2L2T817</accession>
<dbReference type="InterPro" id="IPR051089">
    <property type="entry name" value="prtT"/>
</dbReference>
<evidence type="ECO:0000256" key="4">
    <source>
        <dbReference type="ARBA" id="ARBA00023015"/>
    </source>
</evidence>
<keyword evidence="5" id="KW-0238">DNA-binding</keyword>
<dbReference type="InterPro" id="IPR001138">
    <property type="entry name" value="Zn2Cys6_DnaBD"/>
</dbReference>
<protein>
    <recommendedName>
        <fullName evidence="9">Transcriptional activator of proteases prtT</fullName>
    </recommendedName>
    <alternativeName>
        <fullName evidence="10">Zn(2)-C6 zinc finger-containing protein prtT</fullName>
    </alternativeName>
</protein>
<evidence type="ECO:0000256" key="3">
    <source>
        <dbReference type="ARBA" id="ARBA00022833"/>
    </source>
</evidence>
<dbReference type="PANTHER" id="PTHR31845">
    <property type="entry name" value="FINGER DOMAIN PROTEIN, PUTATIVE-RELATED"/>
    <property type="match status" value="1"/>
</dbReference>
<evidence type="ECO:0000256" key="2">
    <source>
        <dbReference type="ARBA" id="ARBA00022723"/>
    </source>
</evidence>
<dbReference type="AlphaFoldDB" id="A0A2L2T817"/>
<evidence type="ECO:0000313" key="13">
    <source>
        <dbReference type="EMBL" id="CEI40188.1"/>
    </source>
</evidence>
<dbReference type="EMBL" id="LN649232">
    <property type="protein sequence ID" value="CEI40188.1"/>
    <property type="molecule type" value="Genomic_DNA"/>
</dbReference>
<evidence type="ECO:0000259" key="12">
    <source>
        <dbReference type="PROSITE" id="PS50048"/>
    </source>
</evidence>
<dbReference type="InterPro" id="IPR036864">
    <property type="entry name" value="Zn2-C6_fun-type_DNA-bd_sf"/>
</dbReference>
<comment type="subcellular location">
    <subcellularLocation>
        <location evidence="1">Nucleus</location>
    </subcellularLocation>
</comment>
<proteinExistence type="inferred from homology"/>
<organism evidence="13 14">
    <name type="scientific">Fusarium venenatum</name>
    <dbReference type="NCBI Taxonomy" id="56646"/>
    <lineage>
        <taxon>Eukaryota</taxon>
        <taxon>Fungi</taxon>
        <taxon>Dikarya</taxon>
        <taxon>Ascomycota</taxon>
        <taxon>Pezizomycotina</taxon>
        <taxon>Sordariomycetes</taxon>
        <taxon>Hypocreomycetidae</taxon>
        <taxon>Hypocreales</taxon>
        <taxon>Nectriaceae</taxon>
        <taxon>Fusarium</taxon>
    </lineage>
</organism>
<dbReference type="CDD" id="cd00067">
    <property type="entry name" value="GAL4"/>
    <property type="match status" value="1"/>
</dbReference>
<evidence type="ECO:0000256" key="5">
    <source>
        <dbReference type="ARBA" id="ARBA00023125"/>
    </source>
</evidence>
<sequence length="603" mass="67563">MPGKRTQDQSNTPQAPAGDQGPSTAPQGDDEPTKKRRRRILSCDACRRLKTRCEIEYGSDTCSRCRNLRITCLKSDDLEKPNGTKETNATTQSDLVKSLHRKVLNLESSMQDMKVQLANLQSQPQREQPQPQIEQQNISPAVSTNDRVLVDQVEPADQHVHAAPAEVIRRVACQVVGDYRRAFHTKEDVVSIGMLSSATADSLVKAFIKRRRHVLFIDSESDLVTRGNLIQTSPFLHAVCCTHEMRYTHRNQPDALKHRQVYEHFEAEYVDSWLLSGHCAQQAMLCIQFSDIIKRNSAGTSTMLDLRSMRLWAHVCLVHLHWSATTGRPSILPGSYLSQCRNLLNFEQATIRDAMLFAEVSLYCTLQQDVCGKPDFANDGSCEKFTPWKQKWGYLLGLILNLSYWIANMILAKRSLDEIEARALSAPTSASPQTPHGTTAHFQAIPTKDLQDQVYELSFQVTLAFVGIPSTSSGDLPEFHSLCVAYSMLILCQYDELPSSISHNELFSALNEVKCRCNESNAYSVAVEFSAERALERLRADTHSLATTESVGQQAHFNGPPSHSQNAGINRTNVNINETGLDNLDFFFNGGYLDILDIDNFIL</sequence>
<evidence type="ECO:0000256" key="7">
    <source>
        <dbReference type="ARBA" id="ARBA00023242"/>
    </source>
</evidence>
<dbReference type="GO" id="GO:0000981">
    <property type="term" value="F:DNA-binding transcription factor activity, RNA polymerase II-specific"/>
    <property type="evidence" value="ECO:0007669"/>
    <property type="project" value="InterPro"/>
</dbReference>
<keyword evidence="14" id="KW-1185">Reference proteome</keyword>
<dbReference type="Pfam" id="PF00172">
    <property type="entry name" value="Zn_clus"/>
    <property type="match status" value="1"/>
</dbReference>
<keyword evidence="3" id="KW-0862">Zinc</keyword>
<evidence type="ECO:0000256" key="6">
    <source>
        <dbReference type="ARBA" id="ARBA00023163"/>
    </source>
</evidence>
<dbReference type="Proteomes" id="UP000245910">
    <property type="component" value="Chromosome IIII"/>
</dbReference>
<comment type="similarity">
    <text evidence="8">Belongs to the prtT family.</text>
</comment>
<keyword evidence="4" id="KW-0805">Transcription regulation</keyword>
<dbReference type="GO" id="GO:0008270">
    <property type="term" value="F:zinc ion binding"/>
    <property type="evidence" value="ECO:0007669"/>
    <property type="project" value="InterPro"/>
</dbReference>
<evidence type="ECO:0000256" key="1">
    <source>
        <dbReference type="ARBA" id="ARBA00004123"/>
    </source>
</evidence>
<evidence type="ECO:0000256" key="9">
    <source>
        <dbReference type="ARBA" id="ARBA00041135"/>
    </source>
</evidence>
<dbReference type="STRING" id="56646.A0A2L2T817"/>
<evidence type="ECO:0000256" key="10">
    <source>
        <dbReference type="ARBA" id="ARBA00042461"/>
    </source>
</evidence>
<keyword evidence="6" id="KW-0804">Transcription</keyword>
<dbReference type="SMART" id="SM00066">
    <property type="entry name" value="GAL4"/>
    <property type="match status" value="1"/>
</dbReference>
<feature type="domain" description="Zn(2)-C6 fungal-type" evidence="12">
    <location>
        <begin position="42"/>
        <end position="72"/>
    </location>
</feature>
<evidence type="ECO:0000256" key="8">
    <source>
        <dbReference type="ARBA" id="ARBA00038134"/>
    </source>
</evidence>
<dbReference type="PANTHER" id="PTHR31845:SF34">
    <property type="entry name" value="TRANSCRIPTIONAL ACTIVATOR OF PROTEASES PRTT"/>
    <property type="match status" value="1"/>
</dbReference>
<keyword evidence="2" id="KW-0479">Metal-binding</keyword>
<feature type="region of interest" description="Disordered" evidence="11">
    <location>
        <begin position="1"/>
        <end position="36"/>
    </location>
</feature>
<name>A0A2L2T817_9HYPO</name>
<evidence type="ECO:0000256" key="11">
    <source>
        <dbReference type="SAM" id="MobiDB-lite"/>
    </source>
</evidence>
<dbReference type="PROSITE" id="PS50048">
    <property type="entry name" value="ZN2_CY6_FUNGAL_2"/>
    <property type="match status" value="1"/>
</dbReference>